<evidence type="ECO:0000313" key="1">
    <source>
        <dbReference type="EMBL" id="EKX31628.1"/>
    </source>
</evidence>
<dbReference type="KEGG" id="gtt:GUITHDRAFT_149186"/>
<keyword evidence="3" id="KW-1185">Reference proteome</keyword>
<name>L1I5T9_GUITC</name>
<evidence type="ECO:0000313" key="2">
    <source>
        <dbReference type="EnsemblProtists" id="EKX31628"/>
    </source>
</evidence>
<evidence type="ECO:0000313" key="3">
    <source>
        <dbReference type="Proteomes" id="UP000011087"/>
    </source>
</evidence>
<reference evidence="3" key="2">
    <citation type="submission" date="2012-11" db="EMBL/GenBank/DDBJ databases">
        <authorList>
            <person name="Kuo A."/>
            <person name="Curtis B.A."/>
            <person name="Tanifuji G."/>
            <person name="Burki F."/>
            <person name="Gruber A."/>
            <person name="Irimia M."/>
            <person name="Maruyama S."/>
            <person name="Arias M.C."/>
            <person name="Ball S.G."/>
            <person name="Gile G.H."/>
            <person name="Hirakawa Y."/>
            <person name="Hopkins J.F."/>
            <person name="Rensing S.A."/>
            <person name="Schmutz J."/>
            <person name="Symeonidi A."/>
            <person name="Elias M."/>
            <person name="Eveleigh R.J."/>
            <person name="Herman E.K."/>
            <person name="Klute M.J."/>
            <person name="Nakayama T."/>
            <person name="Obornik M."/>
            <person name="Reyes-Prieto A."/>
            <person name="Armbrust E.V."/>
            <person name="Aves S.J."/>
            <person name="Beiko R.G."/>
            <person name="Coutinho P."/>
            <person name="Dacks J.B."/>
            <person name="Durnford D.G."/>
            <person name="Fast N.M."/>
            <person name="Green B.R."/>
            <person name="Grisdale C."/>
            <person name="Hempe F."/>
            <person name="Henrissat B."/>
            <person name="Hoppner M.P."/>
            <person name="Ishida K.-I."/>
            <person name="Kim E."/>
            <person name="Koreny L."/>
            <person name="Kroth P.G."/>
            <person name="Liu Y."/>
            <person name="Malik S.-B."/>
            <person name="Maier U.G."/>
            <person name="McRose D."/>
            <person name="Mock T."/>
            <person name="Neilson J.A."/>
            <person name="Onodera N.T."/>
            <person name="Poole A.M."/>
            <person name="Pritham E.J."/>
            <person name="Richards T.A."/>
            <person name="Rocap G."/>
            <person name="Roy S.W."/>
            <person name="Sarai C."/>
            <person name="Schaack S."/>
            <person name="Shirato S."/>
            <person name="Slamovits C.H."/>
            <person name="Spencer D.F."/>
            <person name="Suzuki S."/>
            <person name="Worden A.Z."/>
            <person name="Zauner S."/>
            <person name="Barry K."/>
            <person name="Bell C."/>
            <person name="Bharti A.K."/>
            <person name="Crow J.A."/>
            <person name="Grimwood J."/>
            <person name="Kramer R."/>
            <person name="Lindquist E."/>
            <person name="Lucas S."/>
            <person name="Salamov A."/>
            <person name="McFadden G.I."/>
            <person name="Lane C.E."/>
            <person name="Keeling P.J."/>
            <person name="Gray M.W."/>
            <person name="Grigoriev I.V."/>
            <person name="Archibald J.M."/>
        </authorList>
    </citation>
    <scope>NUCLEOTIDE SEQUENCE</scope>
    <source>
        <strain evidence="3">CCMP2712</strain>
    </source>
</reference>
<accession>L1I5T9</accession>
<reference evidence="1 3" key="1">
    <citation type="journal article" date="2012" name="Nature">
        <title>Algal genomes reveal evolutionary mosaicism and the fate of nucleomorphs.</title>
        <authorList>
            <consortium name="DOE Joint Genome Institute"/>
            <person name="Curtis B.A."/>
            <person name="Tanifuji G."/>
            <person name="Burki F."/>
            <person name="Gruber A."/>
            <person name="Irimia M."/>
            <person name="Maruyama S."/>
            <person name="Arias M.C."/>
            <person name="Ball S.G."/>
            <person name="Gile G.H."/>
            <person name="Hirakawa Y."/>
            <person name="Hopkins J.F."/>
            <person name="Kuo A."/>
            <person name="Rensing S.A."/>
            <person name="Schmutz J."/>
            <person name="Symeonidi A."/>
            <person name="Elias M."/>
            <person name="Eveleigh R.J."/>
            <person name="Herman E.K."/>
            <person name="Klute M.J."/>
            <person name="Nakayama T."/>
            <person name="Obornik M."/>
            <person name="Reyes-Prieto A."/>
            <person name="Armbrust E.V."/>
            <person name="Aves S.J."/>
            <person name="Beiko R.G."/>
            <person name="Coutinho P."/>
            <person name="Dacks J.B."/>
            <person name="Durnford D.G."/>
            <person name="Fast N.M."/>
            <person name="Green B.R."/>
            <person name="Grisdale C.J."/>
            <person name="Hempel F."/>
            <person name="Henrissat B."/>
            <person name="Hoppner M.P."/>
            <person name="Ishida K."/>
            <person name="Kim E."/>
            <person name="Koreny L."/>
            <person name="Kroth P.G."/>
            <person name="Liu Y."/>
            <person name="Malik S.B."/>
            <person name="Maier U.G."/>
            <person name="McRose D."/>
            <person name="Mock T."/>
            <person name="Neilson J.A."/>
            <person name="Onodera N.T."/>
            <person name="Poole A.M."/>
            <person name="Pritham E.J."/>
            <person name="Richards T.A."/>
            <person name="Rocap G."/>
            <person name="Roy S.W."/>
            <person name="Sarai C."/>
            <person name="Schaack S."/>
            <person name="Shirato S."/>
            <person name="Slamovits C.H."/>
            <person name="Spencer D.F."/>
            <person name="Suzuki S."/>
            <person name="Worden A.Z."/>
            <person name="Zauner S."/>
            <person name="Barry K."/>
            <person name="Bell C."/>
            <person name="Bharti A.K."/>
            <person name="Crow J.A."/>
            <person name="Grimwood J."/>
            <person name="Kramer R."/>
            <person name="Lindquist E."/>
            <person name="Lucas S."/>
            <person name="Salamov A."/>
            <person name="McFadden G.I."/>
            <person name="Lane C.E."/>
            <person name="Keeling P.J."/>
            <person name="Gray M.W."/>
            <person name="Grigoriev I.V."/>
            <person name="Archibald J.M."/>
        </authorList>
    </citation>
    <scope>NUCLEOTIDE SEQUENCE</scope>
    <source>
        <strain evidence="1 3">CCMP2712</strain>
    </source>
</reference>
<protein>
    <submittedName>
        <fullName evidence="1 2">Uncharacterized protein</fullName>
    </submittedName>
</protein>
<dbReference type="AlphaFoldDB" id="L1I5T9"/>
<gene>
    <name evidence="1" type="ORF">GUITHDRAFT_149186</name>
</gene>
<dbReference type="RefSeq" id="XP_005818608.1">
    <property type="nucleotide sequence ID" value="XM_005818551.1"/>
</dbReference>
<dbReference type="HOGENOM" id="CLU_356972_0_0_1"/>
<sequence length="786" mass="88736">MLIEVLLVENLNRILRDVRSISVNTQTMQKRFFVRPRLSQSPMPDEEMQDAEEARPRASPFFNRRRMPSGDLTKIGECDLLACVNWRKYENQINKYINAWNKYSVCNQINKYINAWNKYSVCNQINKYINAWNKYSVCNQINKYINAWNKYSVCNQINKYINAWNKYSVCNQINKYINACFSTNSKVHAAAILNFNPKGYTECCLYDVTCRHTPPSLPPYLWCLVVRMKGSHLPLPTPIPEEQAAVPCRRELRVRPLAPAPEGGRIPELPDLGRVKAWLPCPRCLHELQEATSGARGPTLGACGTGTYLRPKWDAPFQRLEGDRALPPLQRLGEREGHHRAVSAELAHRVHEPPGVVAVHLYVVLHDHEEILIRQGMVGLEPQVHRPLVLKLLHVVDVPVRPGEPLHQLHGHRAQHVVLGNVLPDQEVDPQASVVPGERVEQSLKAVGVGGGRYPLICDPGGETACPLPNVCYMRPVGAGVARGILVTDASNRNFIANSVMAYISSMNVWTCCLSNVHLHVCGDRALHTIEFDRSPKSHVDPDKSRPDVTINIKHNRNKAHIYFECDSRIKTNKEPSCNTKSDLCSQLWDLIYLVCGDMFEYIKNIVGSVTLSTIKTARVLAVHAEDRQENFTEDLVADAPLNCISINDLITQYKLPNFLICSDIMFSRYIVVSTQHVPFIVIIDDELEVALRMKGLSYIYGKVYSVTPAMINLGKMHLLRGKNKSGVRCLSESSGMLFSFLFQQESHVIDTMLSGVEPIEKACETSLKGCNNCPKKKKEHPFSPQ</sequence>
<dbReference type="PaxDb" id="55529-EKX31628"/>
<organism evidence="1">
    <name type="scientific">Guillardia theta (strain CCMP2712)</name>
    <name type="common">Cryptophyte</name>
    <dbReference type="NCBI Taxonomy" id="905079"/>
    <lineage>
        <taxon>Eukaryota</taxon>
        <taxon>Cryptophyceae</taxon>
        <taxon>Pyrenomonadales</taxon>
        <taxon>Geminigeraceae</taxon>
        <taxon>Guillardia</taxon>
    </lineage>
</organism>
<dbReference type="GeneID" id="17288349"/>
<dbReference type="EnsemblProtists" id="EKX31628">
    <property type="protein sequence ID" value="EKX31628"/>
    <property type="gene ID" value="GUITHDRAFT_149186"/>
</dbReference>
<dbReference type="Proteomes" id="UP000011087">
    <property type="component" value="Unassembled WGS sequence"/>
</dbReference>
<reference evidence="2" key="3">
    <citation type="submission" date="2015-06" db="UniProtKB">
        <authorList>
            <consortium name="EnsemblProtists"/>
        </authorList>
    </citation>
    <scope>IDENTIFICATION</scope>
</reference>
<proteinExistence type="predicted"/>
<dbReference type="EMBL" id="JH993254">
    <property type="protein sequence ID" value="EKX31628.1"/>
    <property type="molecule type" value="Genomic_DNA"/>
</dbReference>